<comment type="caution">
    <text evidence="2">The sequence shown here is derived from an EMBL/GenBank/DDBJ whole genome shotgun (WGS) entry which is preliminary data.</text>
</comment>
<gene>
    <name evidence="2" type="ORF">ASZ90_003266</name>
</gene>
<sequence length="186" mass="22640">MPQREVKFFNDCYYHIYNRGVNRSNIFFENRNYYFFLDKVKKYLLHCTDIIAYCLMPNHFHLLLLVQKEEKIVTALKNFFLSYSKSLNKEMGRSGPLFESRYKSKLVPDDDYLLHLTRYIHLNPVRANLVNKPEEWKFSSYQDYLNPNKITFVNKNIILKQVEDYQQFVKNYQKFDKEKLADLLFQ</sequence>
<dbReference type="PANTHER" id="PTHR34322">
    <property type="entry name" value="TRANSPOSASE, Y1_TNP DOMAIN-CONTAINING"/>
    <property type="match status" value="1"/>
</dbReference>
<evidence type="ECO:0000259" key="1">
    <source>
        <dbReference type="SMART" id="SM01321"/>
    </source>
</evidence>
<dbReference type="GO" id="GO:0003677">
    <property type="term" value="F:DNA binding"/>
    <property type="evidence" value="ECO:0007669"/>
    <property type="project" value="InterPro"/>
</dbReference>
<dbReference type="Gene3D" id="3.30.70.1290">
    <property type="entry name" value="Transposase IS200-like"/>
    <property type="match status" value="1"/>
</dbReference>
<accession>A0A0W8G190</accession>
<dbReference type="Pfam" id="PF01797">
    <property type="entry name" value="Y1_Tnp"/>
    <property type="match status" value="1"/>
</dbReference>
<reference evidence="2" key="1">
    <citation type="journal article" date="2015" name="Proc. Natl. Acad. Sci. U.S.A.">
        <title>Networks of energetic and metabolic interactions define dynamics in microbial communities.</title>
        <authorList>
            <person name="Embree M."/>
            <person name="Liu J.K."/>
            <person name="Al-Bassam M.M."/>
            <person name="Zengler K."/>
        </authorList>
    </citation>
    <scope>NUCLEOTIDE SEQUENCE</scope>
</reference>
<protein>
    <recommendedName>
        <fullName evidence="1">Transposase IS200-like domain-containing protein</fullName>
    </recommendedName>
</protein>
<proteinExistence type="predicted"/>
<dbReference type="SUPFAM" id="SSF143422">
    <property type="entry name" value="Transposase IS200-like"/>
    <property type="match status" value="1"/>
</dbReference>
<name>A0A0W8G190_9ZZZZ</name>
<dbReference type="AlphaFoldDB" id="A0A0W8G190"/>
<organism evidence="2">
    <name type="scientific">hydrocarbon metagenome</name>
    <dbReference type="NCBI Taxonomy" id="938273"/>
    <lineage>
        <taxon>unclassified sequences</taxon>
        <taxon>metagenomes</taxon>
        <taxon>ecological metagenomes</taxon>
    </lineage>
</organism>
<dbReference type="InterPro" id="IPR036515">
    <property type="entry name" value="Transposase_17_sf"/>
</dbReference>
<dbReference type="GO" id="GO:0004803">
    <property type="term" value="F:transposase activity"/>
    <property type="evidence" value="ECO:0007669"/>
    <property type="project" value="InterPro"/>
</dbReference>
<dbReference type="InterPro" id="IPR002686">
    <property type="entry name" value="Transposase_17"/>
</dbReference>
<dbReference type="GO" id="GO:0006313">
    <property type="term" value="P:DNA transposition"/>
    <property type="evidence" value="ECO:0007669"/>
    <property type="project" value="InterPro"/>
</dbReference>
<dbReference type="SMART" id="SM01321">
    <property type="entry name" value="Y1_Tnp"/>
    <property type="match status" value="1"/>
</dbReference>
<evidence type="ECO:0000313" key="2">
    <source>
        <dbReference type="EMBL" id="KUG26886.1"/>
    </source>
</evidence>
<dbReference type="PANTHER" id="PTHR34322:SF2">
    <property type="entry name" value="TRANSPOSASE IS200-LIKE DOMAIN-CONTAINING PROTEIN"/>
    <property type="match status" value="1"/>
</dbReference>
<feature type="domain" description="Transposase IS200-like" evidence="1">
    <location>
        <begin position="9"/>
        <end position="123"/>
    </location>
</feature>
<dbReference type="EMBL" id="LNQE01000393">
    <property type="protein sequence ID" value="KUG26886.1"/>
    <property type="molecule type" value="Genomic_DNA"/>
</dbReference>